<keyword evidence="3" id="KW-1185">Reference proteome</keyword>
<dbReference type="EMBL" id="BAAARA010000001">
    <property type="protein sequence ID" value="GAA2330078.1"/>
    <property type="molecule type" value="Genomic_DNA"/>
</dbReference>
<reference evidence="2 3" key="1">
    <citation type="journal article" date="2019" name="Int. J. Syst. Evol. Microbiol.">
        <title>The Global Catalogue of Microorganisms (GCM) 10K type strain sequencing project: providing services to taxonomists for standard genome sequencing and annotation.</title>
        <authorList>
            <consortium name="The Broad Institute Genomics Platform"/>
            <consortium name="The Broad Institute Genome Sequencing Center for Infectious Disease"/>
            <person name="Wu L."/>
            <person name="Ma J."/>
        </authorList>
    </citation>
    <scope>NUCLEOTIDE SEQUENCE [LARGE SCALE GENOMIC DNA]</scope>
    <source>
        <strain evidence="2 3">JCM 16221</strain>
    </source>
</reference>
<sequence>MVEVDITPLAERQRKGLRSKHATAFARWLDELKHQGCRALGYRLTGQVVEHLCVRHLSGALRVVVGFHAADHATIVLIGPHDDTDPGLDVYTRLYALAGLQAPPAEQRTKPPCCDDAGLPPTRDDVVDQLVDRASDLVRQRRNPR</sequence>
<protein>
    <submittedName>
        <fullName evidence="2">Uncharacterized protein</fullName>
    </submittedName>
</protein>
<dbReference type="RefSeq" id="WP_344125232.1">
    <property type="nucleotide sequence ID" value="NZ_BAAARA010000001.1"/>
</dbReference>
<dbReference type="Proteomes" id="UP001501218">
    <property type="component" value="Unassembled WGS sequence"/>
</dbReference>
<gene>
    <name evidence="2" type="ORF">GCM10009854_01070</name>
</gene>
<feature type="region of interest" description="Disordered" evidence="1">
    <location>
        <begin position="103"/>
        <end position="125"/>
    </location>
</feature>
<evidence type="ECO:0000256" key="1">
    <source>
        <dbReference type="SAM" id="MobiDB-lite"/>
    </source>
</evidence>
<evidence type="ECO:0000313" key="2">
    <source>
        <dbReference type="EMBL" id="GAA2330078.1"/>
    </source>
</evidence>
<proteinExistence type="predicted"/>
<accession>A0ABN3FHE6</accession>
<organism evidence="2 3">
    <name type="scientific">Saccharopolyspora halophila</name>
    <dbReference type="NCBI Taxonomy" id="405551"/>
    <lineage>
        <taxon>Bacteria</taxon>
        <taxon>Bacillati</taxon>
        <taxon>Actinomycetota</taxon>
        <taxon>Actinomycetes</taxon>
        <taxon>Pseudonocardiales</taxon>
        <taxon>Pseudonocardiaceae</taxon>
        <taxon>Saccharopolyspora</taxon>
    </lineage>
</organism>
<evidence type="ECO:0000313" key="3">
    <source>
        <dbReference type="Proteomes" id="UP001501218"/>
    </source>
</evidence>
<comment type="caution">
    <text evidence="2">The sequence shown here is derived from an EMBL/GenBank/DDBJ whole genome shotgun (WGS) entry which is preliminary data.</text>
</comment>
<name>A0ABN3FHE6_9PSEU</name>